<dbReference type="InterPro" id="IPR043742">
    <property type="entry name" value="DUF5687"/>
</dbReference>
<feature type="transmembrane region" description="Helical" evidence="1">
    <location>
        <begin position="23"/>
        <end position="48"/>
    </location>
</feature>
<feature type="transmembrane region" description="Helical" evidence="1">
    <location>
        <begin position="68"/>
        <end position="94"/>
    </location>
</feature>
<feature type="transmembrane region" description="Helical" evidence="1">
    <location>
        <begin position="422"/>
        <end position="440"/>
    </location>
</feature>
<dbReference type="AlphaFoldDB" id="A0A501W146"/>
<protein>
    <submittedName>
        <fullName evidence="2">Uncharacterized protein</fullName>
    </submittedName>
</protein>
<sequence length="492" mass="55984">MIQTLLSHQWKSELRSSVFKKSVALNIILGLLILYFGSIFLFLGFFLHKILLNLFPGQDVLATFNSGLVYYFLIDLFFRFLLQDLPVLAVQPYLHLPIKKNKLVHYLLVKSIPSFFNLLPFLLIVPFMVSAVVPAIGQGAATAWLLSLIAMTLLNNYLLLYFKRQISTKPLYTLSFGVAIVLLMLLDYFGLVQLQLVSKAIFGAMAAQPALVAVPMLLMVAAYLLNYQFLKSHTYPEELKVRKASEATGANIAFLNRFGEIGKLIELELKLIWRHKRTKSILAISVFFLFYGLLFYKNDRYLEGFGYLIFVGIMLSGMPMFNYGQFLPGWQSAHFDGLLTLRISPYQFYRAKYWMMVPVMVLAYILTLPYGFFGYKIILINTATLLFNIGVNIYVIFFFSVYNKERLDLSKSATFNWQGVGASKFVMILPTMVLPILIYLPFGLLGVPYMGVAAIGGLGLLGIIFQKQLLQWSASRFSENKYKLATGYRHSS</sequence>
<organism evidence="2 3">
    <name type="scientific">Pontibacter mangrovi</name>
    <dbReference type="NCBI Taxonomy" id="2589816"/>
    <lineage>
        <taxon>Bacteria</taxon>
        <taxon>Pseudomonadati</taxon>
        <taxon>Bacteroidota</taxon>
        <taxon>Cytophagia</taxon>
        <taxon>Cytophagales</taxon>
        <taxon>Hymenobacteraceae</taxon>
        <taxon>Pontibacter</taxon>
    </lineage>
</organism>
<feature type="transmembrane region" description="Helical" evidence="1">
    <location>
        <begin position="174"/>
        <end position="194"/>
    </location>
</feature>
<feature type="transmembrane region" description="Helical" evidence="1">
    <location>
        <begin position="446"/>
        <end position="465"/>
    </location>
</feature>
<dbReference type="Proteomes" id="UP000316727">
    <property type="component" value="Unassembled WGS sequence"/>
</dbReference>
<feature type="transmembrane region" description="Helical" evidence="1">
    <location>
        <begin position="200"/>
        <end position="225"/>
    </location>
</feature>
<feature type="transmembrane region" description="Helical" evidence="1">
    <location>
        <begin position="143"/>
        <end position="162"/>
    </location>
</feature>
<feature type="transmembrane region" description="Helical" evidence="1">
    <location>
        <begin position="353"/>
        <end position="372"/>
    </location>
</feature>
<dbReference type="OrthoDB" id="1014144at2"/>
<dbReference type="EMBL" id="VFRQ01000006">
    <property type="protein sequence ID" value="TPE43713.1"/>
    <property type="molecule type" value="Genomic_DNA"/>
</dbReference>
<keyword evidence="1" id="KW-1133">Transmembrane helix</keyword>
<proteinExistence type="predicted"/>
<accession>A0A501W146</accession>
<evidence type="ECO:0000256" key="1">
    <source>
        <dbReference type="SAM" id="Phobius"/>
    </source>
</evidence>
<evidence type="ECO:0000313" key="2">
    <source>
        <dbReference type="EMBL" id="TPE43713.1"/>
    </source>
</evidence>
<feature type="transmembrane region" description="Helical" evidence="1">
    <location>
        <begin position="378"/>
        <end position="402"/>
    </location>
</feature>
<name>A0A501W146_9BACT</name>
<gene>
    <name evidence="2" type="ORF">FJM65_13290</name>
</gene>
<feature type="transmembrane region" description="Helical" evidence="1">
    <location>
        <begin position="304"/>
        <end position="323"/>
    </location>
</feature>
<keyword evidence="1" id="KW-0812">Transmembrane</keyword>
<comment type="caution">
    <text evidence="2">The sequence shown here is derived from an EMBL/GenBank/DDBJ whole genome shotgun (WGS) entry which is preliminary data.</text>
</comment>
<reference evidence="2 3" key="1">
    <citation type="submission" date="2019-06" db="EMBL/GenBank/DDBJ databases">
        <title>A novel bacterium of genus Pontibacter, isolated from marine sediment.</title>
        <authorList>
            <person name="Huang H."/>
            <person name="Mo K."/>
            <person name="Hu Y."/>
        </authorList>
    </citation>
    <scope>NUCLEOTIDE SEQUENCE [LARGE SCALE GENOMIC DNA]</scope>
    <source>
        <strain evidence="2 3">HB172049</strain>
    </source>
</reference>
<keyword evidence="3" id="KW-1185">Reference proteome</keyword>
<evidence type="ECO:0000313" key="3">
    <source>
        <dbReference type="Proteomes" id="UP000316727"/>
    </source>
</evidence>
<dbReference type="Pfam" id="PF18940">
    <property type="entry name" value="DUF5687"/>
    <property type="match status" value="1"/>
</dbReference>
<dbReference type="RefSeq" id="WP_140622016.1">
    <property type="nucleotide sequence ID" value="NZ_VFRQ01000006.1"/>
</dbReference>
<feature type="transmembrane region" description="Helical" evidence="1">
    <location>
        <begin position="280"/>
        <end position="298"/>
    </location>
</feature>
<keyword evidence="1" id="KW-0472">Membrane</keyword>